<protein>
    <submittedName>
        <fullName evidence="1">Uncharacterized protein</fullName>
    </submittedName>
</protein>
<feature type="non-terminal residue" evidence="1">
    <location>
        <position position="56"/>
    </location>
</feature>
<accession>A0A0F9P5B8</accession>
<organism evidence="1">
    <name type="scientific">marine sediment metagenome</name>
    <dbReference type="NCBI Taxonomy" id="412755"/>
    <lineage>
        <taxon>unclassified sequences</taxon>
        <taxon>metagenomes</taxon>
        <taxon>ecological metagenomes</taxon>
    </lineage>
</organism>
<dbReference type="EMBL" id="LAZR01006930">
    <property type="protein sequence ID" value="KKM88647.1"/>
    <property type="molecule type" value="Genomic_DNA"/>
</dbReference>
<evidence type="ECO:0000313" key="1">
    <source>
        <dbReference type="EMBL" id="KKM88647.1"/>
    </source>
</evidence>
<comment type="caution">
    <text evidence="1">The sequence shown here is derived from an EMBL/GenBank/DDBJ whole genome shotgun (WGS) entry which is preliminary data.</text>
</comment>
<dbReference type="AlphaFoldDB" id="A0A0F9P5B8"/>
<proteinExistence type="predicted"/>
<name>A0A0F9P5B8_9ZZZZ</name>
<sequence length="56" mass="6359">MENLCPNCPDGTRGICCHINVPMNGFNIVLDHVHCPKLDKKTQLCSDYENRKKFAP</sequence>
<gene>
    <name evidence="1" type="ORF">LCGC14_1256590</name>
</gene>
<reference evidence="1" key="1">
    <citation type="journal article" date="2015" name="Nature">
        <title>Complex archaea that bridge the gap between prokaryotes and eukaryotes.</title>
        <authorList>
            <person name="Spang A."/>
            <person name="Saw J.H."/>
            <person name="Jorgensen S.L."/>
            <person name="Zaremba-Niedzwiedzka K."/>
            <person name="Martijn J."/>
            <person name="Lind A.E."/>
            <person name="van Eijk R."/>
            <person name="Schleper C."/>
            <person name="Guy L."/>
            <person name="Ettema T.J."/>
        </authorList>
    </citation>
    <scope>NUCLEOTIDE SEQUENCE</scope>
</reference>